<organism evidence="2">
    <name type="scientific">bioreactor metagenome</name>
    <dbReference type="NCBI Taxonomy" id="1076179"/>
    <lineage>
        <taxon>unclassified sequences</taxon>
        <taxon>metagenomes</taxon>
        <taxon>ecological metagenomes</taxon>
    </lineage>
</organism>
<name>A0A645EMF8_9ZZZZ</name>
<evidence type="ECO:0000313" key="2">
    <source>
        <dbReference type="EMBL" id="MPN03195.1"/>
    </source>
</evidence>
<proteinExistence type="predicted"/>
<dbReference type="EMBL" id="VSSQ01049124">
    <property type="protein sequence ID" value="MPN03195.1"/>
    <property type="molecule type" value="Genomic_DNA"/>
</dbReference>
<protein>
    <submittedName>
        <fullName evidence="2">Uncharacterized protein</fullName>
    </submittedName>
</protein>
<gene>
    <name evidence="2" type="ORF">SDC9_150421</name>
</gene>
<reference evidence="2" key="1">
    <citation type="submission" date="2019-08" db="EMBL/GenBank/DDBJ databases">
        <authorList>
            <person name="Kucharzyk K."/>
            <person name="Murdoch R.W."/>
            <person name="Higgins S."/>
            <person name="Loffler F."/>
        </authorList>
    </citation>
    <scope>NUCLEOTIDE SEQUENCE</scope>
</reference>
<sequence>MFGAAPWSNYVVIGRCFFFTGEHRSHQVFSVLPAGPQHASDMQGDQAEQCPRQIFVQIGQPAVAPEHVGGVEPACEGEQRQAGEQRHHHPAAQRVVADIARRLAGDDVTRIVQRGVWRAHELREACVTGADRAPQQARDEDADNDIARALMRGAEVFATPPG</sequence>
<feature type="region of interest" description="Disordered" evidence="1">
    <location>
        <begin position="67"/>
        <end position="91"/>
    </location>
</feature>
<dbReference type="AlphaFoldDB" id="A0A645EMF8"/>
<comment type="caution">
    <text evidence="2">The sequence shown here is derived from an EMBL/GenBank/DDBJ whole genome shotgun (WGS) entry which is preliminary data.</text>
</comment>
<evidence type="ECO:0000256" key="1">
    <source>
        <dbReference type="SAM" id="MobiDB-lite"/>
    </source>
</evidence>
<accession>A0A645EMF8</accession>